<dbReference type="SMART" id="SM00327">
    <property type="entry name" value="VWA"/>
    <property type="match status" value="1"/>
</dbReference>
<reference evidence="3 4" key="1">
    <citation type="submission" date="2020-04" db="EMBL/GenBank/DDBJ databases">
        <title>Knoellia sp. isolate from air conditioner.</title>
        <authorList>
            <person name="Chea S."/>
            <person name="Kim D.-U."/>
        </authorList>
    </citation>
    <scope>NUCLEOTIDE SEQUENCE [LARGE SCALE GENOMIC DNA]</scope>
    <source>
        <strain evidence="3 4">DB2414S</strain>
    </source>
</reference>
<dbReference type="Proteomes" id="UP000588586">
    <property type="component" value="Unassembled WGS sequence"/>
</dbReference>
<comment type="caution">
    <text evidence="3">The sequence shown here is derived from an EMBL/GenBank/DDBJ whole genome shotgun (WGS) entry which is preliminary data.</text>
</comment>
<dbReference type="SUPFAM" id="SSF53300">
    <property type="entry name" value="vWA-like"/>
    <property type="match status" value="1"/>
</dbReference>
<dbReference type="RefSeq" id="WP_171243550.1">
    <property type="nucleotide sequence ID" value="NZ_JABEPQ010000002.1"/>
</dbReference>
<keyword evidence="1" id="KW-0732">Signal</keyword>
<evidence type="ECO:0000313" key="3">
    <source>
        <dbReference type="EMBL" id="NNM46447.1"/>
    </source>
</evidence>
<dbReference type="Pfam" id="PF13519">
    <property type="entry name" value="VWA_2"/>
    <property type="match status" value="1"/>
</dbReference>
<dbReference type="AlphaFoldDB" id="A0A849HPB1"/>
<feature type="domain" description="VWFA" evidence="2">
    <location>
        <begin position="44"/>
        <end position="232"/>
    </location>
</feature>
<feature type="signal peptide" evidence="1">
    <location>
        <begin position="1"/>
        <end position="34"/>
    </location>
</feature>
<evidence type="ECO:0000313" key="4">
    <source>
        <dbReference type="Proteomes" id="UP000588586"/>
    </source>
</evidence>
<dbReference type="InterPro" id="IPR002035">
    <property type="entry name" value="VWF_A"/>
</dbReference>
<sequence>MSTISRVTASVAAVGVTMLAAAGALLASPVAAQADPTADETPGKLLLMLDASGSMKAKDPSGLTKIAAAKKALTSVVGALPADAQVGLRVYGATQPGVAPGVKPPAKACTDTQLVAPIKTLDKPGLTKAINGFAAKGETPIAYSLTQAMKDLGSTGKRNIVLVSDGEESCVPDPCPVIKKLVGTGIDLQIDTVGFGVNAKARQQLQCIATAGKGTYYDADNSDQLAASLTKLSQRAIRQFTVSGTPVKAAVRPEDAPQLTPGQYTDTFTTGEAARYYRITRAAGSTTMFSVTARPGPNPDDYNTERLAVSLGLPDGTECASESGLRFGGRGSVVTAVRARGPKKADDTEPCHTATELIAKVTREKGAPGAVPSRCS</sequence>
<evidence type="ECO:0000259" key="2">
    <source>
        <dbReference type="PROSITE" id="PS50234"/>
    </source>
</evidence>
<name>A0A849HPB1_9MICO</name>
<dbReference type="InterPro" id="IPR036465">
    <property type="entry name" value="vWFA_dom_sf"/>
</dbReference>
<proteinExistence type="predicted"/>
<gene>
    <name evidence="3" type="ORF">HJG52_10565</name>
</gene>
<dbReference type="Gene3D" id="3.40.50.410">
    <property type="entry name" value="von Willebrand factor, type A domain"/>
    <property type="match status" value="1"/>
</dbReference>
<dbReference type="EMBL" id="JABEPQ010000002">
    <property type="protein sequence ID" value="NNM46447.1"/>
    <property type="molecule type" value="Genomic_DNA"/>
</dbReference>
<evidence type="ECO:0000256" key="1">
    <source>
        <dbReference type="SAM" id="SignalP"/>
    </source>
</evidence>
<protein>
    <submittedName>
        <fullName evidence="3">VWA domain-containing protein</fullName>
    </submittedName>
</protein>
<dbReference type="PROSITE" id="PS50234">
    <property type="entry name" value="VWFA"/>
    <property type="match status" value="1"/>
</dbReference>
<feature type="chain" id="PRO_5032660459" evidence="1">
    <location>
        <begin position="35"/>
        <end position="376"/>
    </location>
</feature>
<keyword evidence="4" id="KW-1185">Reference proteome</keyword>
<accession>A0A849HPB1</accession>
<organism evidence="3 4">
    <name type="scientific">Knoellia koreensis</name>
    <dbReference type="NCBI Taxonomy" id="2730921"/>
    <lineage>
        <taxon>Bacteria</taxon>
        <taxon>Bacillati</taxon>
        <taxon>Actinomycetota</taxon>
        <taxon>Actinomycetes</taxon>
        <taxon>Micrococcales</taxon>
        <taxon>Intrasporangiaceae</taxon>
        <taxon>Knoellia</taxon>
    </lineage>
</organism>